<accession>A0A2V2NH13</accession>
<comment type="caution">
    <text evidence="1">The sequence shown here is derived from an EMBL/GenBank/DDBJ whole genome shotgun (WGS) entry which is preliminary data.</text>
</comment>
<evidence type="ECO:0000313" key="1">
    <source>
        <dbReference type="EMBL" id="PWR74623.1"/>
    </source>
</evidence>
<evidence type="ECO:0008006" key="3">
    <source>
        <dbReference type="Google" id="ProtNLM"/>
    </source>
</evidence>
<gene>
    <name evidence="1" type="ORF">DLD82_08575</name>
</gene>
<keyword evidence="2" id="KW-1185">Reference proteome</keyword>
<organism evidence="1 2">
    <name type="scientific">Methanospirillum stamsii</name>
    <dbReference type="NCBI Taxonomy" id="1277351"/>
    <lineage>
        <taxon>Archaea</taxon>
        <taxon>Methanobacteriati</taxon>
        <taxon>Methanobacteriota</taxon>
        <taxon>Stenosarchaea group</taxon>
        <taxon>Methanomicrobia</taxon>
        <taxon>Methanomicrobiales</taxon>
        <taxon>Methanospirillaceae</taxon>
        <taxon>Methanospirillum</taxon>
    </lineage>
</organism>
<proteinExistence type="predicted"/>
<dbReference type="RefSeq" id="WP_109940703.1">
    <property type="nucleotide sequence ID" value="NZ_CP176366.1"/>
</dbReference>
<dbReference type="Proteomes" id="UP000245934">
    <property type="component" value="Unassembled WGS sequence"/>
</dbReference>
<protein>
    <recommendedName>
        <fullName evidence="3">DUF2703 domain-containing protein</fullName>
    </recommendedName>
</protein>
<dbReference type="EMBL" id="QGMZ01000016">
    <property type="protein sequence ID" value="PWR74623.1"/>
    <property type="molecule type" value="Genomic_DNA"/>
</dbReference>
<reference evidence="1 2" key="1">
    <citation type="submission" date="2018-05" db="EMBL/GenBank/DDBJ databases">
        <title>Draft genome of Methanospirillum stamsii Pt1.</title>
        <authorList>
            <person name="Dueholm M.S."/>
            <person name="Nielsen P.H."/>
            <person name="Bakmann L.F."/>
            <person name="Otzen D.E."/>
        </authorList>
    </citation>
    <scope>NUCLEOTIDE SEQUENCE [LARGE SCALE GENOMIC DNA]</scope>
    <source>
        <strain evidence="1 2">Pt1</strain>
    </source>
</reference>
<name>A0A2V2NH13_9EURY</name>
<dbReference type="AlphaFoldDB" id="A0A2V2NH13"/>
<sequence>MEEKFMDCYNNSNCSPDKCGGCPGCGGEAIEKITIKVEWKHKGQTPEDADGINEIMTELSGELMVSGVELVYINNSFGEDIPNNTSAFFINGHALSGLAEIPTSGPVSQEQLRKGIFQALLKNL</sequence>
<dbReference type="OrthoDB" id="116617at2157"/>
<dbReference type="GeneID" id="97608065"/>
<evidence type="ECO:0000313" key="2">
    <source>
        <dbReference type="Proteomes" id="UP000245934"/>
    </source>
</evidence>